<dbReference type="GO" id="GO:0004222">
    <property type="term" value="F:metalloendopeptidase activity"/>
    <property type="evidence" value="ECO:0007669"/>
    <property type="project" value="InterPro"/>
</dbReference>
<organism evidence="12">
    <name type="scientific">Aceria tosichella</name>
    <name type="common">wheat curl mite</name>
    <dbReference type="NCBI Taxonomy" id="561515"/>
    <lineage>
        <taxon>Eukaryota</taxon>
        <taxon>Metazoa</taxon>
        <taxon>Ecdysozoa</taxon>
        <taxon>Arthropoda</taxon>
        <taxon>Chelicerata</taxon>
        <taxon>Arachnida</taxon>
        <taxon>Acari</taxon>
        <taxon>Acariformes</taxon>
        <taxon>Trombidiformes</taxon>
        <taxon>Prostigmata</taxon>
        <taxon>Eupodina</taxon>
        <taxon>Eriophyoidea</taxon>
        <taxon>Eriophyidae</taxon>
        <taxon>Eriophyinae</taxon>
        <taxon>Aceriini</taxon>
        <taxon>Aceria</taxon>
    </lineage>
</organism>
<feature type="active site" evidence="8">
    <location>
        <position position="392"/>
    </location>
</feature>
<keyword evidence="10" id="KW-0812">Transmembrane</keyword>
<evidence type="ECO:0000256" key="1">
    <source>
        <dbReference type="ARBA" id="ARBA00022670"/>
    </source>
</evidence>
<keyword evidence="10" id="KW-0472">Membrane</keyword>
<evidence type="ECO:0000313" key="12">
    <source>
        <dbReference type="EMBL" id="MDE51425.1"/>
    </source>
</evidence>
<dbReference type="Gene3D" id="3.40.1620.60">
    <property type="match status" value="1"/>
</dbReference>
<keyword evidence="3" id="KW-0378">Hydrolase</keyword>
<evidence type="ECO:0000256" key="3">
    <source>
        <dbReference type="ARBA" id="ARBA00022801"/>
    </source>
</evidence>
<evidence type="ECO:0000256" key="5">
    <source>
        <dbReference type="ARBA" id="ARBA00023049"/>
    </source>
</evidence>
<dbReference type="Pfam" id="PF01421">
    <property type="entry name" value="Reprolysin"/>
    <property type="match status" value="1"/>
</dbReference>
<evidence type="ECO:0000256" key="6">
    <source>
        <dbReference type="ARBA" id="ARBA00023157"/>
    </source>
</evidence>
<feature type="binding site" evidence="8">
    <location>
        <position position="391"/>
    </location>
    <ligand>
        <name>Zn(2+)</name>
        <dbReference type="ChEBI" id="CHEBI:29105"/>
        <note>catalytic</note>
    </ligand>
</feature>
<feature type="region of interest" description="Disordered" evidence="9">
    <location>
        <begin position="162"/>
        <end position="190"/>
    </location>
</feature>
<evidence type="ECO:0000256" key="10">
    <source>
        <dbReference type="SAM" id="Phobius"/>
    </source>
</evidence>
<dbReference type="GO" id="GO:0031012">
    <property type="term" value="C:extracellular matrix"/>
    <property type="evidence" value="ECO:0007669"/>
    <property type="project" value="TreeGrafter"/>
</dbReference>
<name>A0A6G1SLR4_9ACAR</name>
<feature type="region of interest" description="Disordered" evidence="9">
    <location>
        <begin position="82"/>
        <end position="117"/>
    </location>
</feature>
<evidence type="ECO:0000256" key="7">
    <source>
        <dbReference type="ARBA" id="ARBA00023180"/>
    </source>
</evidence>
<gene>
    <name evidence="12" type="primary">ADAMTS7</name>
    <name evidence="12" type="ORF">g.2802</name>
</gene>
<keyword evidence="7" id="KW-0325">Glycoprotein</keyword>
<feature type="binding site" evidence="8">
    <location>
        <position position="395"/>
    </location>
    <ligand>
        <name>Zn(2+)</name>
        <dbReference type="ChEBI" id="CHEBI:29105"/>
        <note>catalytic</note>
    </ligand>
</feature>
<feature type="domain" description="Peptidase M12B" evidence="11">
    <location>
        <begin position="234"/>
        <end position="450"/>
    </location>
</feature>
<evidence type="ECO:0000256" key="4">
    <source>
        <dbReference type="ARBA" id="ARBA00022833"/>
    </source>
</evidence>
<protein>
    <submittedName>
        <fullName evidence="12">A disintegrin and metalloproteinase with thrombospondin motifs 7</fullName>
    </submittedName>
</protein>
<comment type="caution">
    <text evidence="8">Lacks conserved residue(s) required for the propagation of feature annotation.</text>
</comment>
<dbReference type="InterPro" id="IPR001590">
    <property type="entry name" value="Peptidase_M12B"/>
</dbReference>
<feature type="region of interest" description="Disordered" evidence="9">
    <location>
        <begin position="207"/>
        <end position="229"/>
    </location>
</feature>
<keyword evidence="6" id="KW-1015">Disulfide bond</keyword>
<keyword evidence="12" id="KW-0401">Integrin</keyword>
<dbReference type="AlphaFoldDB" id="A0A6G1SLR4"/>
<keyword evidence="2 8" id="KW-0479">Metal-binding</keyword>
<proteinExistence type="predicted"/>
<dbReference type="InterPro" id="IPR024079">
    <property type="entry name" value="MetalloPept_cat_dom_sf"/>
</dbReference>
<keyword evidence="1" id="KW-0645">Protease</keyword>
<dbReference type="GO" id="GO:0030198">
    <property type="term" value="P:extracellular matrix organization"/>
    <property type="evidence" value="ECO:0007669"/>
    <property type="project" value="TreeGrafter"/>
</dbReference>
<feature type="binding site" evidence="8">
    <location>
        <position position="401"/>
    </location>
    <ligand>
        <name>Zn(2+)</name>
        <dbReference type="ChEBI" id="CHEBI:29105"/>
        <note>catalytic</note>
    </ligand>
</feature>
<dbReference type="SUPFAM" id="SSF55486">
    <property type="entry name" value="Metalloproteases ('zincins'), catalytic domain"/>
    <property type="match status" value="1"/>
</dbReference>
<dbReference type="PANTHER" id="PTHR13723:SF275">
    <property type="entry name" value="STALL, ISOFORM C"/>
    <property type="match status" value="1"/>
</dbReference>
<dbReference type="Pfam" id="PF17771">
    <property type="entry name" value="ADAMTS_CR_2"/>
    <property type="match status" value="1"/>
</dbReference>
<evidence type="ECO:0000259" key="11">
    <source>
        <dbReference type="PROSITE" id="PS50215"/>
    </source>
</evidence>
<dbReference type="PROSITE" id="PS50215">
    <property type="entry name" value="ADAM_MEPRO"/>
    <property type="match status" value="1"/>
</dbReference>
<feature type="compositionally biased region" description="Polar residues" evidence="9">
    <location>
        <begin position="82"/>
        <end position="91"/>
    </location>
</feature>
<dbReference type="Gene3D" id="3.40.390.10">
    <property type="entry name" value="Collagenase (Catalytic Domain)"/>
    <property type="match status" value="1"/>
</dbReference>
<dbReference type="InterPro" id="IPR041645">
    <property type="entry name" value="ADAMTS_CR_2"/>
</dbReference>
<sequence length="538" mass="59491">MSANYNPRTEAVPAAATVVPFSVSQLISIVVILFLVNSHLSVCIECLKFCGQTGDPASLLSSSQQPEKGSISHRIYTQSELIDNKQQSSGGVRSKRSLQSPSQSQLKPHPQTQDSKPFSFWNGLETVLAAVYQLSEQYGDQTYNNNDNQNFQIEAPAVREFDRFGGGGEQPQLLPPSNDGYHDGGEGIRQPRVSQAADGTQLFPNRQQTDHSLSRSNSNADDQSALSSQPTSLKVIETAVFIDQALDNKFTGLSNGLAELNKLVMTIMNQVQYLFEYSSLQVPIKLKLVLVEHLRESERITGLPPPNPERGDIDAYLSNFCNWQQSRLDNEKRLWWDHAILLSGLDLYKGMPGKNHSGVLGLAWVGGMCKSNYSCTINEASNFESAFVIAHEIGHSLGIIHDGQKNKCDQNTYIMSERTGAGKVHWSKCSNTYLNESIQKGQLGCLNNEQNNQIDSLYDLSKLRTPGQVYTINEQCRLAFGNNYTSFVSQQNPFNAVCRELWCVSGTWAKAAHPALEGSSCGQHELVCREGKCVRASQ</sequence>
<accession>A0A6G1SLR4</accession>
<feature type="transmembrane region" description="Helical" evidence="10">
    <location>
        <begin position="12"/>
        <end position="36"/>
    </location>
</feature>
<evidence type="ECO:0000256" key="2">
    <source>
        <dbReference type="ARBA" id="ARBA00022723"/>
    </source>
</evidence>
<keyword evidence="10" id="KW-1133">Transmembrane helix</keyword>
<reference evidence="12" key="1">
    <citation type="submission" date="2018-10" db="EMBL/GenBank/DDBJ databases">
        <title>Transcriptome assembly of Aceria tosichella (Wheat curl mite) Type 2.</title>
        <authorList>
            <person name="Scully E.D."/>
            <person name="Geib S.M."/>
            <person name="Palmer N.A."/>
            <person name="Gupta A.K."/>
            <person name="Sarath G."/>
            <person name="Tatineni S."/>
        </authorList>
    </citation>
    <scope>NUCLEOTIDE SEQUENCE</scope>
    <source>
        <strain evidence="12">LincolnNE</strain>
    </source>
</reference>
<evidence type="ECO:0000256" key="9">
    <source>
        <dbReference type="SAM" id="MobiDB-lite"/>
    </source>
</evidence>
<feature type="compositionally biased region" description="Polar residues" evidence="9">
    <location>
        <begin position="214"/>
        <end position="229"/>
    </location>
</feature>
<feature type="compositionally biased region" description="Low complexity" evidence="9">
    <location>
        <begin position="97"/>
        <end position="108"/>
    </location>
</feature>
<dbReference type="GO" id="GO:0006508">
    <property type="term" value="P:proteolysis"/>
    <property type="evidence" value="ECO:0007669"/>
    <property type="project" value="UniProtKB-KW"/>
</dbReference>
<dbReference type="EMBL" id="GGYP01006654">
    <property type="protein sequence ID" value="MDE51425.1"/>
    <property type="molecule type" value="Transcribed_RNA"/>
</dbReference>
<dbReference type="GO" id="GO:0007229">
    <property type="term" value="P:integrin-mediated signaling pathway"/>
    <property type="evidence" value="ECO:0007669"/>
    <property type="project" value="UniProtKB-KW"/>
</dbReference>
<keyword evidence="4 8" id="KW-0862">Zinc</keyword>
<dbReference type="InterPro" id="IPR050439">
    <property type="entry name" value="ADAMTS_ADAMTS-like"/>
</dbReference>
<keyword evidence="5" id="KW-0482">Metalloprotease</keyword>
<evidence type="ECO:0000256" key="8">
    <source>
        <dbReference type="PROSITE-ProRule" id="PRU00276"/>
    </source>
</evidence>
<dbReference type="GO" id="GO:0046872">
    <property type="term" value="F:metal ion binding"/>
    <property type="evidence" value="ECO:0007669"/>
    <property type="project" value="UniProtKB-KW"/>
</dbReference>
<dbReference type="PANTHER" id="PTHR13723">
    <property type="entry name" value="ADAMTS A DISINTEGRIN AND METALLOPROTEASE WITH THROMBOSPONDIN MOTIFS PROTEASE"/>
    <property type="match status" value="1"/>
</dbReference>